<dbReference type="Proteomes" id="UP000821845">
    <property type="component" value="Chromosome 3"/>
</dbReference>
<proteinExistence type="predicted"/>
<protein>
    <submittedName>
        <fullName evidence="1">Uncharacterized protein</fullName>
    </submittedName>
</protein>
<dbReference type="EMBL" id="CM023483">
    <property type="protein sequence ID" value="KAH6936997.1"/>
    <property type="molecule type" value="Genomic_DNA"/>
</dbReference>
<comment type="caution">
    <text evidence="1">The sequence shown here is derived from an EMBL/GenBank/DDBJ whole genome shotgun (WGS) entry which is preliminary data.</text>
</comment>
<name>A0ACB7SV32_HYAAI</name>
<gene>
    <name evidence="1" type="ORF">HPB50_025086</name>
</gene>
<reference evidence="1" key="1">
    <citation type="submission" date="2020-05" db="EMBL/GenBank/DDBJ databases">
        <title>Large-scale comparative analyses of tick genomes elucidate their genetic diversity and vector capacities.</title>
        <authorList>
            <person name="Jia N."/>
            <person name="Wang J."/>
            <person name="Shi W."/>
            <person name="Du L."/>
            <person name="Sun Y."/>
            <person name="Zhan W."/>
            <person name="Jiang J."/>
            <person name="Wang Q."/>
            <person name="Zhang B."/>
            <person name="Ji P."/>
            <person name="Sakyi L.B."/>
            <person name="Cui X."/>
            <person name="Yuan T."/>
            <person name="Jiang B."/>
            <person name="Yang W."/>
            <person name="Lam T.T.-Y."/>
            <person name="Chang Q."/>
            <person name="Ding S."/>
            <person name="Wang X."/>
            <person name="Zhu J."/>
            <person name="Ruan X."/>
            <person name="Zhao L."/>
            <person name="Wei J."/>
            <person name="Que T."/>
            <person name="Du C."/>
            <person name="Cheng J."/>
            <person name="Dai P."/>
            <person name="Han X."/>
            <person name="Huang E."/>
            <person name="Gao Y."/>
            <person name="Liu J."/>
            <person name="Shao H."/>
            <person name="Ye R."/>
            <person name="Li L."/>
            <person name="Wei W."/>
            <person name="Wang X."/>
            <person name="Wang C."/>
            <person name="Yang T."/>
            <person name="Huo Q."/>
            <person name="Li W."/>
            <person name="Guo W."/>
            <person name="Chen H."/>
            <person name="Zhou L."/>
            <person name="Ni X."/>
            <person name="Tian J."/>
            <person name="Zhou Y."/>
            <person name="Sheng Y."/>
            <person name="Liu T."/>
            <person name="Pan Y."/>
            <person name="Xia L."/>
            <person name="Li J."/>
            <person name="Zhao F."/>
            <person name="Cao W."/>
        </authorList>
    </citation>
    <scope>NUCLEOTIDE SEQUENCE</scope>
    <source>
        <strain evidence="1">Hyas-2018</strain>
    </source>
</reference>
<accession>A0ACB7SV32</accession>
<evidence type="ECO:0000313" key="1">
    <source>
        <dbReference type="EMBL" id="KAH6936997.1"/>
    </source>
</evidence>
<evidence type="ECO:0000313" key="2">
    <source>
        <dbReference type="Proteomes" id="UP000821845"/>
    </source>
</evidence>
<sequence>MVVFLSISGLVALFVLFVQPPEGTLRRQALRDVLVGRDVDASPHPAAVAPSHCQENNAVATASPSSQQHQKKPSVALAMVESASVPAAPMYQLSKTRMMFEKYDEACRVALPPSANNRAPQETTKRGFFRALFSRLRKGHLQVNPYYTTLTEDAPSIENGVVEPPVTKPSTRRSFDRGKGPTPETKKRIGFQEEPLMQMEGEQLTGPNTPTSTQSTSRRHRRSQSIRPTNDTEISSRCRVDRSMSVFATVAPGASVPGLRPLKSGIKGSETPKLGAPTKRTGSTASTRRTVNFTGVTSPMKKPSPPRARKVDDWRKVASSSISTGEEKLQDERYLVVGRSKQREAEPPSKDSSSSHKRHRGSRASSSSPDLRFGSSRTYVMRDSVNGYRKVHHVWSQ</sequence>
<keyword evidence="2" id="KW-1185">Reference proteome</keyword>
<organism evidence="1 2">
    <name type="scientific">Hyalomma asiaticum</name>
    <name type="common">Tick</name>
    <dbReference type="NCBI Taxonomy" id="266040"/>
    <lineage>
        <taxon>Eukaryota</taxon>
        <taxon>Metazoa</taxon>
        <taxon>Ecdysozoa</taxon>
        <taxon>Arthropoda</taxon>
        <taxon>Chelicerata</taxon>
        <taxon>Arachnida</taxon>
        <taxon>Acari</taxon>
        <taxon>Parasitiformes</taxon>
        <taxon>Ixodida</taxon>
        <taxon>Ixodoidea</taxon>
        <taxon>Ixodidae</taxon>
        <taxon>Hyalomminae</taxon>
        <taxon>Hyalomma</taxon>
    </lineage>
</organism>